<feature type="compositionally biased region" description="Acidic residues" evidence="1">
    <location>
        <begin position="924"/>
        <end position="934"/>
    </location>
</feature>
<feature type="region of interest" description="Disordered" evidence="1">
    <location>
        <begin position="1"/>
        <end position="38"/>
    </location>
</feature>
<organism evidence="2 3">
    <name type="scientific">Hypholoma sublateritium (strain FD-334 SS-4)</name>
    <dbReference type="NCBI Taxonomy" id="945553"/>
    <lineage>
        <taxon>Eukaryota</taxon>
        <taxon>Fungi</taxon>
        <taxon>Dikarya</taxon>
        <taxon>Basidiomycota</taxon>
        <taxon>Agaricomycotina</taxon>
        <taxon>Agaricomycetes</taxon>
        <taxon>Agaricomycetidae</taxon>
        <taxon>Agaricales</taxon>
        <taxon>Agaricineae</taxon>
        <taxon>Strophariaceae</taxon>
        <taxon>Hypholoma</taxon>
    </lineage>
</organism>
<feature type="region of interest" description="Disordered" evidence="1">
    <location>
        <begin position="1029"/>
        <end position="1062"/>
    </location>
</feature>
<feature type="region of interest" description="Disordered" evidence="1">
    <location>
        <begin position="420"/>
        <end position="440"/>
    </location>
</feature>
<feature type="region of interest" description="Disordered" evidence="1">
    <location>
        <begin position="1120"/>
        <end position="1144"/>
    </location>
</feature>
<evidence type="ECO:0000313" key="2">
    <source>
        <dbReference type="EMBL" id="KJA27863.1"/>
    </source>
</evidence>
<feature type="region of interest" description="Disordered" evidence="1">
    <location>
        <begin position="54"/>
        <end position="103"/>
    </location>
</feature>
<evidence type="ECO:0000256" key="1">
    <source>
        <dbReference type="SAM" id="MobiDB-lite"/>
    </source>
</evidence>
<feature type="region of interest" description="Disordered" evidence="1">
    <location>
        <begin position="323"/>
        <end position="352"/>
    </location>
</feature>
<feature type="compositionally biased region" description="Basic and acidic residues" evidence="1">
    <location>
        <begin position="744"/>
        <end position="817"/>
    </location>
</feature>
<dbReference type="AlphaFoldDB" id="A0A0D2MV35"/>
<evidence type="ECO:0000313" key="3">
    <source>
        <dbReference type="Proteomes" id="UP000054270"/>
    </source>
</evidence>
<proteinExistence type="predicted"/>
<feature type="compositionally biased region" description="Basic and acidic residues" evidence="1">
    <location>
        <begin position="935"/>
        <end position="944"/>
    </location>
</feature>
<feature type="compositionally biased region" description="Low complexity" evidence="1">
    <location>
        <begin position="85"/>
        <end position="103"/>
    </location>
</feature>
<sequence length="1278" mass="141288">MNIFKRSKSIVSRANDRPADPQATSSSSSKPPIFQINPAPQYTIPAKEDVFPIAEPASVDGSGQSQVNRKNRDRYVDDPKYLQYASSSSSSLSPPPRTSLRAPKTIYANNPDMYTQNDLNTFSFGAAPSTHISSSSYQPVDPLLRPRDDADSDEVMQIPDTTPRPSVVGSAPHRTHPSHSPPFRPAQADKVPKVPKKPREQDSDTTSTFDTSSASASVSSLPQPRQNHRGIFGRSFETPQSSSNDLTSDEDADGRHPFPPNALAQRARGLRNRDQESSLYLSEEDFENDNEDFDHDVNNGSSNQQNYFERPNITINLTERRGSLARDIPSAQSDRSYMENPRDHYSRRPSRSLEELTSFSFAKASTTPYAGRSVEERPLPLAPTSVPESEGDWRDLRKKSVQRDKESPFIFKSAANMSSATASGSDLNTNNTGVASSSSSSNDISFQWMQTYGVNGVVTFDPSEVSDFLGEGPSGQRQSFNAFRKGSSSTYRRQSTVSSVDIFNKRLVGWGGKRMKTQTALWSFSREKDRAEVEPANRLNGDRERSSIVALFSSSRPSTSTGVELSTSVSRTLFDKPDSKEKAKEKASGKDKPTKEPWRGMALDAEETWGNGALGRFRVVRRNTMSNEPGKPPQQRLNISFIRVPYSYGSPNSYNSSNSEYLEGPTITIHKHSKAGAFSISRHFHVKGSSGLQDTSFRNNAASAIQVTARDSDVAEGGRKKSNTMILLAPRRVQRAYTSTTTTRKLESHGLLDESGRTSPRDIERMRREHGREEQLRAKEGDKDKKKDKKDKGIGKEKAKGKGLEKDRIRRVAESSSRRSISSKAEFASKDLSPPELPVPGGPEGSGAGVIARIISISSGDSETLTQKSIPTVTTSESTLAPPSVGFAGSADSSTSIFNYEAVSSDRTVQRAVRSHHRKRGVYDIDDDEDDDSSDERPRYPARTPHRETYAALPPEVFENVHQEHPSHGLFGWGKSRSNDRNGHRINPYLEASYNPPWPTTLPRANSETRKFIVDDLNTSFQDVGLLPATGEIKGSGHGSQHKRKQREHQAKPVKRPVEHQPTDIFEQVPADSLYMLLPLWPGETDPASARNQPFVQPHIPTDKRLYLLIYYKIHSAPEPPAEAGKTKSTEKKRSRESSNSGDNDRTVLLSSFYISARVVAYSELQGTGVRIPDLGLAVSGRMDEAFNTMPPMPPPEYLRDYVIGFCHSRDNGVEFIPEGFEKLGLATHVPNRVPIEPAEDDDSQSADFVAILTPIGRAVMEMAWLGGLAVTSFNPNL</sequence>
<feature type="region of interest" description="Disordered" evidence="1">
    <location>
        <begin position="367"/>
        <end position="401"/>
    </location>
</feature>
<dbReference type="EMBL" id="KN817523">
    <property type="protein sequence ID" value="KJA27863.1"/>
    <property type="molecule type" value="Genomic_DNA"/>
</dbReference>
<protein>
    <submittedName>
        <fullName evidence="2">Uncharacterized protein</fullName>
    </submittedName>
</protein>
<accession>A0A0D2MV35</accession>
<reference evidence="3" key="1">
    <citation type="submission" date="2014-04" db="EMBL/GenBank/DDBJ databases">
        <title>Evolutionary Origins and Diversification of the Mycorrhizal Mutualists.</title>
        <authorList>
            <consortium name="DOE Joint Genome Institute"/>
            <consortium name="Mycorrhizal Genomics Consortium"/>
            <person name="Kohler A."/>
            <person name="Kuo A."/>
            <person name="Nagy L.G."/>
            <person name="Floudas D."/>
            <person name="Copeland A."/>
            <person name="Barry K.W."/>
            <person name="Cichocki N."/>
            <person name="Veneault-Fourrey C."/>
            <person name="LaButti K."/>
            <person name="Lindquist E.A."/>
            <person name="Lipzen A."/>
            <person name="Lundell T."/>
            <person name="Morin E."/>
            <person name="Murat C."/>
            <person name="Riley R."/>
            <person name="Ohm R."/>
            <person name="Sun H."/>
            <person name="Tunlid A."/>
            <person name="Henrissat B."/>
            <person name="Grigoriev I.V."/>
            <person name="Hibbett D.S."/>
            <person name="Martin F."/>
        </authorList>
    </citation>
    <scope>NUCLEOTIDE SEQUENCE [LARGE SCALE GENOMIC DNA]</scope>
    <source>
        <strain evidence="3">FD-334 SS-4</strain>
    </source>
</reference>
<feature type="compositionally biased region" description="Polar residues" evidence="1">
    <location>
        <begin position="420"/>
        <end position="435"/>
    </location>
</feature>
<gene>
    <name evidence="2" type="ORF">HYPSUDRAFT_212412</name>
</gene>
<feature type="compositionally biased region" description="Basic and acidic residues" evidence="1">
    <location>
        <begin position="336"/>
        <end position="352"/>
    </location>
</feature>
<dbReference type="STRING" id="945553.A0A0D2MV35"/>
<name>A0A0D2MV35_HYPSF</name>
<feature type="compositionally biased region" description="Low complexity" evidence="1">
    <location>
        <begin position="204"/>
        <end position="220"/>
    </location>
</feature>
<feature type="compositionally biased region" description="Polar residues" evidence="1">
    <location>
        <begin position="856"/>
        <end position="881"/>
    </location>
</feature>
<dbReference type="OMA" id="PRDIERM"/>
<feature type="compositionally biased region" description="Basic and acidic residues" evidence="1">
    <location>
        <begin position="1048"/>
        <end position="1062"/>
    </location>
</feature>
<dbReference type="OrthoDB" id="3357948at2759"/>
<feature type="region of interest" description="Disordered" evidence="1">
    <location>
        <begin position="736"/>
        <end position="944"/>
    </location>
</feature>
<keyword evidence="3" id="KW-1185">Reference proteome</keyword>
<feature type="compositionally biased region" description="Polar residues" evidence="1">
    <location>
        <begin position="237"/>
        <end position="246"/>
    </location>
</feature>
<feature type="region of interest" description="Disordered" evidence="1">
    <location>
        <begin position="572"/>
        <end position="597"/>
    </location>
</feature>
<feature type="compositionally biased region" description="Basic and acidic residues" evidence="1">
    <location>
        <begin position="1125"/>
        <end position="1137"/>
    </location>
</feature>
<feature type="region of interest" description="Disordered" evidence="1">
    <location>
        <begin position="130"/>
        <end position="279"/>
    </location>
</feature>
<feature type="compositionally biased region" description="Basic and acidic residues" evidence="1">
    <location>
        <begin position="573"/>
        <end position="597"/>
    </location>
</feature>
<dbReference type="Proteomes" id="UP000054270">
    <property type="component" value="Unassembled WGS sequence"/>
</dbReference>